<comment type="caution">
    <text evidence="3">The sequence shown here is derived from an EMBL/GenBank/DDBJ whole genome shotgun (WGS) entry which is preliminary data.</text>
</comment>
<organism evidence="3 4">
    <name type="scientific">Curtobacterium citreum</name>
    <dbReference type="NCBI Taxonomy" id="2036"/>
    <lineage>
        <taxon>Bacteria</taxon>
        <taxon>Bacillati</taxon>
        <taxon>Actinomycetota</taxon>
        <taxon>Actinomycetes</taxon>
        <taxon>Micrococcales</taxon>
        <taxon>Microbacteriaceae</taxon>
        <taxon>Curtobacterium</taxon>
    </lineage>
</organism>
<evidence type="ECO:0000313" key="4">
    <source>
        <dbReference type="Proteomes" id="UP000539146"/>
    </source>
</evidence>
<protein>
    <recommendedName>
        <fullName evidence="2">Pierisin-like domain-containing protein</fullName>
    </recommendedName>
</protein>
<feature type="domain" description="Pierisin-like" evidence="2">
    <location>
        <begin position="355"/>
        <end position="470"/>
    </location>
</feature>
<evidence type="ECO:0000259" key="2">
    <source>
        <dbReference type="Pfam" id="PF22596"/>
    </source>
</evidence>
<proteinExistence type="predicted"/>
<feature type="transmembrane region" description="Helical" evidence="1">
    <location>
        <begin position="226"/>
        <end position="254"/>
    </location>
</feature>
<dbReference type="InterPro" id="IPR054695">
    <property type="entry name" value="Pierisin-like_dom"/>
</dbReference>
<accession>A0A850DW17</accession>
<dbReference type="Pfam" id="PF22596">
    <property type="entry name" value="Scabin-like"/>
    <property type="match status" value="1"/>
</dbReference>
<dbReference type="EMBL" id="JABMCG010000126">
    <property type="protein sequence ID" value="NUU29836.1"/>
    <property type="molecule type" value="Genomic_DNA"/>
</dbReference>
<keyword evidence="1" id="KW-0812">Transmembrane</keyword>
<dbReference type="AlphaFoldDB" id="A0A850DW17"/>
<evidence type="ECO:0000256" key="1">
    <source>
        <dbReference type="SAM" id="Phobius"/>
    </source>
</evidence>
<dbReference type="Proteomes" id="UP000539146">
    <property type="component" value="Unassembled WGS sequence"/>
</dbReference>
<keyword evidence="1" id="KW-1133">Transmembrane helix</keyword>
<gene>
    <name evidence="3" type="ORF">HP467_17230</name>
</gene>
<evidence type="ECO:0000313" key="3">
    <source>
        <dbReference type="EMBL" id="NUU29836.1"/>
    </source>
</evidence>
<sequence length="482" mass="50819">MSREYQRISDAASDASTRLNSVKGSGWLTDWEGAAADVFVDAIQDTPSDLSKLVDSYALAASALSGWADVVDDTQYRADGALADAKDAAGDLTAAQGRLSDAQSTLSHYQTAARSLSQVADQYPAGSEVPDGVEVPTPAQVRAASDNTAVAQGSVSSAQGDIAAAQSRIDAAKRLVADARGDWEEGERRTATKIGEAADAGLGKQSFWDQVFGSEAWETIVSVAKVVVAVGGIIAMIIPGPWTLVLVAIAFVVLADTLRKMGNGTADGWDLAFALIDCVPAAGALGRLASVGKYARGMGGIARGMAGMARAGERVLASGRVVVARATDAVARGRRSYIAIRDAVRLRVRGGTRPLWRSDNRDPSEIFEHGFTPHRPDGDVDLWEYAARNPPSQYVSTTTDPSLFKQWPTDYRYTIADPGHGVDVNATLGARSPFPHEQEIAFPGGVQPQYVTGAHPVLPGGQLGEWIPNPSRLAQFIGKGTS</sequence>
<reference evidence="3 4" key="1">
    <citation type="submission" date="2020-05" db="EMBL/GenBank/DDBJ databases">
        <title>Genome Sequencing of Type Strains.</title>
        <authorList>
            <person name="Lemaire J.F."/>
            <person name="Inderbitzin P."/>
            <person name="Gregorio O.A."/>
            <person name="Collins S.B."/>
            <person name="Wespe N."/>
            <person name="Knight-Connoni V."/>
        </authorList>
    </citation>
    <scope>NUCLEOTIDE SEQUENCE [LARGE SCALE GENOMIC DNA]</scope>
    <source>
        <strain evidence="3 4">DSM 20512</strain>
    </source>
</reference>
<dbReference type="SUPFAM" id="SSF56399">
    <property type="entry name" value="ADP-ribosylation"/>
    <property type="match status" value="1"/>
</dbReference>
<dbReference type="Gene3D" id="3.90.210.10">
    <property type="entry name" value="Heat-Labile Enterotoxin, subunit A"/>
    <property type="match status" value="1"/>
</dbReference>
<keyword evidence="1" id="KW-0472">Membrane</keyword>
<name>A0A850DW17_9MICO</name>